<evidence type="ECO:0000256" key="1">
    <source>
        <dbReference type="ARBA" id="ARBA00023125"/>
    </source>
</evidence>
<dbReference type="SUPFAM" id="SSF46689">
    <property type="entry name" value="Homeodomain-like"/>
    <property type="match status" value="1"/>
</dbReference>
<proteinExistence type="predicted"/>
<evidence type="ECO:0000256" key="2">
    <source>
        <dbReference type="PROSITE-ProRule" id="PRU00335"/>
    </source>
</evidence>
<gene>
    <name evidence="4" type="ORF">I0C86_07295</name>
</gene>
<sequence>MLDAAARIVATEGVKALALDEVARAAGVGTGTAYRRFGDRAGLIFALLDEEEASFQAAFLQGPPPLGPGASAAERIHAFLHALVDRVEAQLEMLLVAETSSPVARYRSGPYMVYHTHLASLLGEARPNVDPHYVAAALLAPVSATLISYQLRERGLGTDVLKSGLDDLLRLNL</sequence>
<feature type="DNA-binding region" description="H-T-H motif" evidence="2">
    <location>
        <begin position="18"/>
        <end position="37"/>
    </location>
</feature>
<dbReference type="InterPro" id="IPR036271">
    <property type="entry name" value="Tet_transcr_reg_TetR-rel_C_sf"/>
</dbReference>
<evidence type="ECO:0000259" key="3">
    <source>
        <dbReference type="PROSITE" id="PS50977"/>
    </source>
</evidence>
<protein>
    <submittedName>
        <fullName evidence="4">TetR/AcrR family transcriptional regulator</fullName>
    </submittedName>
</protein>
<dbReference type="EMBL" id="JADPUN010000090">
    <property type="protein sequence ID" value="MBF9128789.1"/>
    <property type="molecule type" value="Genomic_DNA"/>
</dbReference>
<keyword evidence="5" id="KW-1185">Reference proteome</keyword>
<dbReference type="PROSITE" id="PS50977">
    <property type="entry name" value="HTH_TETR_2"/>
    <property type="match status" value="1"/>
</dbReference>
<organism evidence="4 5">
    <name type="scientific">Plantactinospora alkalitolerans</name>
    <dbReference type="NCBI Taxonomy" id="2789879"/>
    <lineage>
        <taxon>Bacteria</taxon>
        <taxon>Bacillati</taxon>
        <taxon>Actinomycetota</taxon>
        <taxon>Actinomycetes</taxon>
        <taxon>Micromonosporales</taxon>
        <taxon>Micromonosporaceae</taxon>
        <taxon>Plantactinospora</taxon>
    </lineage>
</organism>
<dbReference type="PANTHER" id="PTHR30055:SF209">
    <property type="entry name" value="POSSIBLE TRANSCRIPTIONAL REGULATORY PROTEIN (PROBABLY TETR-FAMILY)"/>
    <property type="match status" value="1"/>
</dbReference>
<keyword evidence="1 2" id="KW-0238">DNA-binding</keyword>
<dbReference type="PRINTS" id="PR00455">
    <property type="entry name" value="HTHTETR"/>
</dbReference>
<feature type="domain" description="HTH tetR-type" evidence="3">
    <location>
        <begin position="1"/>
        <end position="55"/>
    </location>
</feature>
<dbReference type="Pfam" id="PF00440">
    <property type="entry name" value="TetR_N"/>
    <property type="match status" value="1"/>
</dbReference>
<dbReference type="SUPFAM" id="SSF48498">
    <property type="entry name" value="Tetracyclin repressor-like, C-terminal domain"/>
    <property type="match status" value="1"/>
</dbReference>
<reference evidence="4 5" key="1">
    <citation type="submission" date="2020-11" db="EMBL/GenBank/DDBJ databases">
        <title>A novel isolate from a Black sea contaminated sediment with potential to produce alkanes: Plantactinospora alkalitolerans sp. nov.</title>
        <authorList>
            <person name="Carro L."/>
            <person name="Veyisoglu A."/>
            <person name="Guven K."/>
            <person name="Schumann P."/>
            <person name="Klenk H.-P."/>
            <person name="Sahin N."/>
        </authorList>
    </citation>
    <scope>NUCLEOTIDE SEQUENCE [LARGE SCALE GENOMIC DNA]</scope>
    <source>
        <strain evidence="4 5">S1510</strain>
    </source>
</reference>
<name>A0ABS0GRV9_9ACTN</name>
<dbReference type="Gene3D" id="1.10.357.10">
    <property type="entry name" value="Tetracycline Repressor, domain 2"/>
    <property type="match status" value="1"/>
</dbReference>
<dbReference type="Proteomes" id="UP000638560">
    <property type="component" value="Unassembled WGS sequence"/>
</dbReference>
<dbReference type="InterPro" id="IPR001647">
    <property type="entry name" value="HTH_TetR"/>
</dbReference>
<dbReference type="InterPro" id="IPR009057">
    <property type="entry name" value="Homeodomain-like_sf"/>
</dbReference>
<accession>A0ABS0GRV9</accession>
<dbReference type="InterPro" id="IPR050109">
    <property type="entry name" value="HTH-type_TetR-like_transc_reg"/>
</dbReference>
<dbReference type="PANTHER" id="PTHR30055">
    <property type="entry name" value="HTH-TYPE TRANSCRIPTIONAL REGULATOR RUTR"/>
    <property type="match status" value="1"/>
</dbReference>
<evidence type="ECO:0000313" key="5">
    <source>
        <dbReference type="Proteomes" id="UP000638560"/>
    </source>
</evidence>
<comment type="caution">
    <text evidence="4">The sequence shown here is derived from an EMBL/GenBank/DDBJ whole genome shotgun (WGS) entry which is preliminary data.</text>
</comment>
<evidence type="ECO:0000313" key="4">
    <source>
        <dbReference type="EMBL" id="MBF9128789.1"/>
    </source>
</evidence>